<protein>
    <submittedName>
        <fullName evidence="3">TetR/AcrR family transcriptional regulator</fullName>
    </submittedName>
</protein>
<dbReference type="PROSITE" id="PS50977">
    <property type="entry name" value="HTH_TETR_2"/>
    <property type="match status" value="1"/>
</dbReference>
<evidence type="ECO:0000256" key="2">
    <source>
        <dbReference type="PROSITE-ProRule" id="PRU00335"/>
    </source>
</evidence>
<dbReference type="InterPro" id="IPR050624">
    <property type="entry name" value="HTH-type_Tx_Regulator"/>
</dbReference>
<dbReference type="SUPFAM" id="SSF46689">
    <property type="entry name" value="Homeodomain-like"/>
    <property type="match status" value="1"/>
</dbReference>
<proteinExistence type="predicted"/>
<accession>A0A9X0TKX3</accession>
<sequence length="187" mass="21890">MVKRSDAVKNAQLIMHTAQTLFNNEEVEKVSMKKIAETAQIGTGTLYRHFSDKSEICHALLEHHIEAMFEKIEQQKQHVTDQQELLRFIFLTLIQLMEDHVDLLKEIERKDKQNRVMMQTPFYLKLKAEVVSCITQLQIVADPDFHADLLLNSFSADVFEYQHYVKKIPSEQFVDRVLKIFVRGVQS</sequence>
<dbReference type="PANTHER" id="PTHR43479">
    <property type="entry name" value="ACREF/ENVCD OPERON REPRESSOR-RELATED"/>
    <property type="match status" value="1"/>
</dbReference>
<evidence type="ECO:0000313" key="4">
    <source>
        <dbReference type="Proteomes" id="UP000524893"/>
    </source>
</evidence>
<dbReference type="Proteomes" id="UP000524893">
    <property type="component" value="Unassembled WGS sequence"/>
</dbReference>
<dbReference type="Pfam" id="PF00440">
    <property type="entry name" value="TetR_N"/>
    <property type="match status" value="1"/>
</dbReference>
<dbReference type="RefSeq" id="WP_182280746.1">
    <property type="nucleotide sequence ID" value="NZ_CP092966.1"/>
</dbReference>
<keyword evidence="1 2" id="KW-0238">DNA-binding</keyword>
<dbReference type="InterPro" id="IPR001647">
    <property type="entry name" value="HTH_TetR"/>
</dbReference>
<dbReference type="AlphaFoldDB" id="A0A9X0TKX3"/>
<dbReference type="GeneID" id="72413328"/>
<evidence type="ECO:0000256" key="1">
    <source>
        <dbReference type="ARBA" id="ARBA00023125"/>
    </source>
</evidence>
<dbReference type="InterPro" id="IPR009057">
    <property type="entry name" value="Homeodomain-like_sf"/>
</dbReference>
<feature type="DNA-binding region" description="H-T-H motif" evidence="2">
    <location>
        <begin position="31"/>
        <end position="50"/>
    </location>
</feature>
<dbReference type="EMBL" id="JABTCN010000015">
    <property type="protein sequence ID" value="MBA8776540.1"/>
    <property type="molecule type" value="Genomic_DNA"/>
</dbReference>
<dbReference type="GO" id="GO:0003677">
    <property type="term" value="F:DNA binding"/>
    <property type="evidence" value="ECO:0007669"/>
    <property type="project" value="UniProtKB-UniRule"/>
</dbReference>
<comment type="caution">
    <text evidence="3">The sequence shown here is derived from an EMBL/GenBank/DDBJ whole genome shotgun (WGS) entry which is preliminary data.</text>
</comment>
<gene>
    <name evidence="3" type="ORF">HR081_06350</name>
</gene>
<organism evidence="3 4">
    <name type="scientific">Staphylococcus coagulans</name>
    <dbReference type="NCBI Taxonomy" id="74706"/>
    <lineage>
        <taxon>Bacteria</taxon>
        <taxon>Bacillati</taxon>
        <taxon>Bacillota</taxon>
        <taxon>Bacilli</taxon>
        <taxon>Bacillales</taxon>
        <taxon>Staphylococcaceae</taxon>
        <taxon>Staphylococcus</taxon>
    </lineage>
</organism>
<dbReference type="Gene3D" id="1.10.357.10">
    <property type="entry name" value="Tetracycline Repressor, domain 2"/>
    <property type="match status" value="1"/>
</dbReference>
<name>A0A9X0TKX3_9STAP</name>
<dbReference type="PANTHER" id="PTHR43479:SF11">
    <property type="entry name" value="ACREF_ENVCD OPERON REPRESSOR-RELATED"/>
    <property type="match status" value="1"/>
</dbReference>
<evidence type="ECO:0000313" key="3">
    <source>
        <dbReference type="EMBL" id="MBA8776540.1"/>
    </source>
</evidence>
<reference evidence="3 4" key="1">
    <citation type="journal article" date="2020" name="Access Microbiol">
        <title>Isolation and genome sequencing of Staphylococcus schleiferi subspecies coagulans from Antarctic seals.</title>
        <authorList>
            <person name="Foster G."/>
            <person name="Robb A."/>
            <person name="Paterson G.K."/>
        </authorList>
    </citation>
    <scope>NUCLEOTIDE SEQUENCE [LARGE SCALE GENOMIC DNA]</scope>
    <source>
        <strain evidence="3 4">M615/02/4</strain>
    </source>
</reference>